<keyword evidence="8" id="KW-0186">Copper</keyword>
<gene>
    <name evidence="11" type="ORF">GCM10007875_03360</name>
</gene>
<comment type="function">
    <text evidence="1">Exerts its effect at some terminal stage of cytochrome c oxidase synthesis, probably by being involved in the insertion of the copper B into subunit I.</text>
</comment>
<protein>
    <recommendedName>
        <fullName evidence="4">Cytochrome c oxidase assembly protein CtaG</fullName>
    </recommendedName>
</protein>
<dbReference type="RefSeq" id="WP_284279586.1">
    <property type="nucleotide sequence ID" value="NZ_BSOJ01000006.1"/>
</dbReference>
<keyword evidence="6" id="KW-0735">Signal-anchor</keyword>
<accession>A0ABQ5YL31</accession>
<dbReference type="PANTHER" id="PTHR21320:SF3">
    <property type="entry name" value="CYTOCHROME C OXIDASE ASSEMBLY PROTEIN COX11, MITOCHONDRIAL-RELATED"/>
    <property type="match status" value="1"/>
</dbReference>
<dbReference type="InterPro" id="IPR007533">
    <property type="entry name" value="Cyt_c_oxidase_assmbl_CtaG"/>
</dbReference>
<dbReference type="NCBIfam" id="NF003465">
    <property type="entry name" value="PRK05089.1"/>
    <property type="match status" value="1"/>
</dbReference>
<dbReference type="Proteomes" id="UP001156664">
    <property type="component" value="Unassembled WGS sequence"/>
</dbReference>
<dbReference type="Gene3D" id="2.60.370.10">
    <property type="entry name" value="Ctag/Cox11"/>
    <property type="match status" value="1"/>
</dbReference>
<keyword evidence="9 10" id="KW-0472">Membrane</keyword>
<feature type="transmembrane region" description="Helical" evidence="10">
    <location>
        <begin position="15"/>
        <end position="34"/>
    </location>
</feature>
<proteinExistence type="inferred from homology"/>
<keyword evidence="12" id="KW-1185">Reference proteome</keyword>
<evidence type="ECO:0000256" key="2">
    <source>
        <dbReference type="ARBA" id="ARBA00004382"/>
    </source>
</evidence>
<dbReference type="InterPro" id="IPR023471">
    <property type="entry name" value="CtaG/Cox11_dom_sf"/>
</dbReference>
<dbReference type="Pfam" id="PF04442">
    <property type="entry name" value="CtaG_Cox11"/>
    <property type="match status" value="1"/>
</dbReference>
<dbReference type="SUPFAM" id="SSF110111">
    <property type="entry name" value="Ctag/Cox11"/>
    <property type="match status" value="1"/>
</dbReference>
<name>A0ABQ5YL31_9BURK</name>
<evidence type="ECO:0000256" key="9">
    <source>
        <dbReference type="ARBA" id="ARBA00023136"/>
    </source>
</evidence>
<keyword evidence="5 10" id="KW-0812">Transmembrane</keyword>
<evidence type="ECO:0000256" key="7">
    <source>
        <dbReference type="ARBA" id="ARBA00022989"/>
    </source>
</evidence>
<evidence type="ECO:0000313" key="11">
    <source>
        <dbReference type="EMBL" id="GLR25248.1"/>
    </source>
</evidence>
<evidence type="ECO:0000256" key="4">
    <source>
        <dbReference type="ARBA" id="ARBA00015384"/>
    </source>
</evidence>
<comment type="subcellular location">
    <subcellularLocation>
        <location evidence="2">Cell inner membrane</location>
        <topology evidence="2">Single-pass type II membrane protein</topology>
        <orientation evidence="2">Periplasmic side</orientation>
    </subcellularLocation>
</comment>
<reference evidence="12" key="1">
    <citation type="journal article" date="2019" name="Int. J. Syst. Evol. Microbiol.">
        <title>The Global Catalogue of Microorganisms (GCM) 10K type strain sequencing project: providing services to taxonomists for standard genome sequencing and annotation.</title>
        <authorList>
            <consortium name="The Broad Institute Genomics Platform"/>
            <consortium name="The Broad Institute Genome Sequencing Center for Infectious Disease"/>
            <person name="Wu L."/>
            <person name="Ma J."/>
        </authorList>
    </citation>
    <scope>NUCLEOTIDE SEQUENCE [LARGE SCALE GENOMIC DNA]</scope>
    <source>
        <strain evidence="12">NBRC 105857</strain>
    </source>
</reference>
<dbReference type="EMBL" id="BSOJ01000006">
    <property type="protein sequence ID" value="GLR25248.1"/>
    <property type="molecule type" value="Genomic_DNA"/>
</dbReference>
<sequence length="187" mass="20945">MTQPQPKKTGIHKQMVFRLFVIVLGMFGFGYGLVPIYKAVCAVTGVNVLSRQEAQAEPMAKRNTQVDTSRTVEVVFDANNRGTWQFKPEKRSILVHPGEVVSVKYDIHNMANRDVEGQAIPSYLPKKAAAHFHKLECFCFKQQPFKANEVKALPVVFVVDSDLPKDVKTITLSYTFFEVGLPSAKAD</sequence>
<evidence type="ECO:0000256" key="5">
    <source>
        <dbReference type="ARBA" id="ARBA00022692"/>
    </source>
</evidence>
<evidence type="ECO:0000256" key="8">
    <source>
        <dbReference type="ARBA" id="ARBA00023008"/>
    </source>
</evidence>
<organism evidence="11 12">
    <name type="scientific">Limnobacter litoralis</name>
    <dbReference type="NCBI Taxonomy" id="481366"/>
    <lineage>
        <taxon>Bacteria</taxon>
        <taxon>Pseudomonadati</taxon>
        <taxon>Pseudomonadota</taxon>
        <taxon>Betaproteobacteria</taxon>
        <taxon>Burkholderiales</taxon>
        <taxon>Burkholderiaceae</taxon>
        <taxon>Limnobacter</taxon>
    </lineage>
</organism>
<evidence type="ECO:0000256" key="6">
    <source>
        <dbReference type="ARBA" id="ARBA00022968"/>
    </source>
</evidence>
<keyword evidence="7 10" id="KW-1133">Transmembrane helix</keyword>
<comment type="caution">
    <text evidence="11">The sequence shown here is derived from an EMBL/GenBank/DDBJ whole genome shotgun (WGS) entry which is preliminary data.</text>
</comment>
<dbReference type="PANTHER" id="PTHR21320">
    <property type="entry name" value="CYTOCHROME C OXIDASE ASSEMBLY PROTEIN COX11-RELATED"/>
    <property type="match status" value="1"/>
</dbReference>
<evidence type="ECO:0000313" key="12">
    <source>
        <dbReference type="Proteomes" id="UP001156664"/>
    </source>
</evidence>
<comment type="similarity">
    <text evidence="3">Belongs to the COX11/CtaG family.</text>
</comment>
<dbReference type="PIRSF" id="PIRSF005413">
    <property type="entry name" value="COX11"/>
    <property type="match status" value="1"/>
</dbReference>
<evidence type="ECO:0000256" key="3">
    <source>
        <dbReference type="ARBA" id="ARBA00009620"/>
    </source>
</evidence>
<evidence type="ECO:0000256" key="1">
    <source>
        <dbReference type="ARBA" id="ARBA00004007"/>
    </source>
</evidence>
<evidence type="ECO:0000256" key="10">
    <source>
        <dbReference type="SAM" id="Phobius"/>
    </source>
</evidence>